<evidence type="ECO:0000259" key="13">
    <source>
        <dbReference type="Pfam" id="PF01323"/>
    </source>
</evidence>
<dbReference type="Pfam" id="PF01323">
    <property type="entry name" value="DSBA"/>
    <property type="match status" value="1"/>
</dbReference>
<dbReference type="GO" id="GO:0006749">
    <property type="term" value="P:glutathione metabolic process"/>
    <property type="evidence" value="ECO:0007669"/>
    <property type="project" value="TreeGrafter"/>
</dbReference>
<evidence type="ECO:0000256" key="12">
    <source>
        <dbReference type="PIRSR" id="PIRSR006386-2"/>
    </source>
</evidence>
<feature type="binding site" evidence="12">
    <location>
        <position position="56"/>
    </location>
    <ligand>
        <name>substrate</name>
    </ligand>
</feature>
<comment type="function">
    <text evidence="6">Involved in the naphthalene catabolic pathway. Catalyzes the reversible glutathione-dependent isomerization of 2-hydroxychromene-2-carboxylate (HCCA) to trans-O-hydroxybenzylidenepyruvate (THBPA).</text>
</comment>
<accession>Q6XUU2</accession>
<reference evidence="14 15" key="1">
    <citation type="journal article" date="2004" name="Gene">
        <title>Complete nucleotide sequence and organization of the naphthalene catabolic plasmid pND6-1 from Pseudomonas sp. strain ND6.</title>
        <authorList>
            <person name="Li W."/>
            <person name="Shi J."/>
            <person name="Wang X."/>
            <person name="Han Y."/>
            <person name="Tong W."/>
            <person name="Ma L."/>
            <person name="Liu B."/>
            <person name="Cai B."/>
        </authorList>
    </citation>
    <scope>NUCLEOTIDE SEQUENCE [LARGE SCALE GENOMIC DNA]</scope>
    <source>
        <strain evidence="14 15">ND6</strain>
        <plasmid evidence="15">pnd6-1</plasmid>
    </source>
</reference>
<evidence type="ECO:0000256" key="4">
    <source>
        <dbReference type="ARBA" id="ARBA00035632"/>
    </source>
</evidence>
<evidence type="ECO:0000256" key="1">
    <source>
        <dbReference type="ARBA" id="ARBA00001955"/>
    </source>
</evidence>
<evidence type="ECO:0000256" key="5">
    <source>
        <dbReference type="ARBA" id="ARBA00050095"/>
    </source>
</evidence>
<dbReference type="SUPFAM" id="SSF52833">
    <property type="entry name" value="Thioredoxin-like"/>
    <property type="match status" value="1"/>
</dbReference>
<dbReference type="EC" id="5.99.1.4" evidence="8 10"/>
<dbReference type="CDD" id="cd03022">
    <property type="entry name" value="DsbA_HCCA_Iso"/>
    <property type="match status" value="1"/>
</dbReference>
<dbReference type="InterPro" id="IPR014440">
    <property type="entry name" value="HCCAis_GSTk"/>
</dbReference>
<keyword evidence="3 10" id="KW-0413">Isomerase</keyword>
<dbReference type="FunFam" id="3.40.30.10:FF:000336">
    <property type="entry name" value="2-hydroxychromene-2-carboxylate isomerase"/>
    <property type="match status" value="1"/>
</dbReference>
<feature type="binding site" evidence="12">
    <location>
        <begin position="192"/>
        <end position="195"/>
    </location>
    <ligand>
        <name>glutathione</name>
        <dbReference type="ChEBI" id="CHEBI:57925"/>
    </ligand>
</feature>
<geneLocation type="plasmid" evidence="15">
    <name>pnd6-1</name>
</geneLocation>
<sequence>MLLCRLLFLECLIVIVDFYFDFLSPFSYLANHRLSKLAQDYGFSIRYYAIDLARVKIAIGNVGPSNRDLIVKLDYLKVDLQRWAELYEIPLVFPANYNSRRMNTGLYYSGAMAQTGAYVNVVFNAVWGDGIAPDLESLPALVSEKLGWDRSAFEDFISSDAATERYDEQTHAAIERKVFGVPTMFLGDEMWWGNDRLFMLENAVGGAPVNGE</sequence>
<evidence type="ECO:0000256" key="10">
    <source>
        <dbReference type="PIRNR" id="PIRNR006386"/>
    </source>
</evidence>
<feature type="domain" description="DSBA-like thioredoxin" evidence="13">
    <location>
        <begin position="16"/>
        <end position="204"/>
    </location>
</feature>
<dbReference type="GO" id="GO:0018845">
    <property type="term" value="F:2-hydroxychromene-2-carboxylate isomerase activity"/>
    <property type="evidence" value="ECO:0007669"/>
    <property type="project" value="UniProtKB-UniRule"/>
</dbReference>
<dbReference type="GO" id="GO:1901170">
    <property type="term" value="P:naphthalene catabolic process"/>
    <property type="evidence" value="ECO:0007669"/>
    <property type="project" value="InterPro"/>
</dbReference>
<comment type="cofactor">
    <cofactor evidence="1">
        <name>glutathione</name>
        <dbReference type="ChEBI" id="CHEBI:57925"/>
    </cofactor>
</comment>
<dbReference type="AlphaFoldDB" id="Q6XUU2"/>
<dbReference type="EMBL" id="AY208917">
    <property type="protein sequence ID" value="AAP44193.1"/>
    <property type="molecule type" value="Genomic_DNA"/>
</dbReference>
<comment type="similarity">
    <text evidence="7 10">Belongs to the GST superfamily. NadH family.</text>
</comment>
<evidence type="ECO:0000313" key="15">
    <source>
        <dbReference type="Proteomes" id="UP000005268"/>
    </source>
</evidence>
<gene>
    <name evidence="14" type="primary">nahD</name>
    <name evidence="14" type="ORF">ND062</name>
</gene>
<feature type="active site" description="Nucleophile" evidence="11">
    <location>
        <position position="24"/>
    </location>
</feature>
<keyword evidence="2" id="KW-0058">Aromatic hydrocarbons catabolism</keyword>
<dbReference type="PANTHER" id="PTHR42943:SF2">
    <property type="entry name" value="GLUTATHIONE S-TRANSFERASE KAPPA 1"/>
    <property type="match status" value="1"/>
</dbReference>
<comment type="catalytic activity">
    <reaction evidence="5 10">
        <text>2-hydroxychromene-2-carboxylate = (3E)-4-(2-hydroxyphenyl)-2-oxobut-3-enoate</text>
        <dbReference type="Rhea" id="RHEA:27401"/>
        <dbReference type="ChEBI" id="CHEBI:59350"/>
        <dbReference type="ChEBI" id="CHEBI:59353"/>
        <dbReference type="EC" id="5.99.1.4"/>
    </reaction>
</comment>
<dbReference type="InterPro" id="IPR001853">
    <property type="entry name" value="DSBA-like_thioredoxin_dom"/>
</dbReference>
<feature type="binding site" evidence="12">
    <location>
        <begin position="66"/>
        <end position="67"/>
    </location>
    <ligand>
        <name>substrate</name>
    </ligand>
</feature>
<evidence type="ECO:0000256" key="2">
    <source>
        <dbReference type="ARBA" id="ARBA00022797"/>
    </source>
</evidence>
<evidence type="ECO:0000313" key="14">
    <source>
        <dbReference type="EMBL" id="AAP44193.1"/>
    </source>
</evidence>
<proteinExistence type="inferred from homology"/>
<dbReference type="GO" id="GO:0004602">
    <property type="term" value="F:glutathione peroxidase activity"/>
    <property type="evidence" value="ECO:0007669"/>
    <property type="project" value="TreeGrafter"/>
</dbReference>
<dbReference type="GO" id="GO:0004364">
    <property type="term" value="F:glutathione transferase activity"/>
    <property type="evidence" value="ECO:0007669"/>
    <property type="project" value="TreeGrafter"/>
</dbReference>
<evidence type="ECO:0000256" key="7">
    <source>
        <dbReference type="ARBA" id="ARBA00060853"/>
    </source>
</evidence>
<dbReference type="SMR" id="Q6XUU2"/>
<evidence type="ECO:0000256" key="9">
    <source>
        <dbReference type="ARBA" id="ARBA00067722"/>
    </source>
</evidence>
<evidence type="ECO:0000256" key="11">
    <source>
        <dbReference type="PIRSR" id="PIRSR006386-1"/>
    </source>
</evidence>
<dbReference type="InterPro" id="IPR044087">
    <property type="entry name" value="NahD-like"/>
</dbReference>
<comment type="pathway">
    <text evidence="4">Aromatic compound metabolism; naphthalene degradation.</text>
</comment>
<feature type="binding site" evidence="12">
    <location>
        <position position="97"/>
    </location>
    <ligand>
        <name>substrate</name>
    </ligand>
</feature>
<keyword evidence="14" id="KW-0614">Plasmid</keyword>
<organism evidence="14 15">
    <name type="scientific">Pseudomonas putida ND6</name>
    <dbReference type="NCBI Taxonomy" id="231023"/>
    <lineage>
        <taxon>Bacteria</taxon>
        <taxon>Pseudomonadati</taxon>
        <taxon>Pseudomonadota</taxon>
        <taxon>Gammaproteobacteria</taxon>
        <taxon>Pseudomonadales</taxon>
        <taxon>Pseudomonadaceae</taxon>
        <taxon>Pseudomonas</taxon>
    </lineage>
</organism>
<dbReference type="InterPro" id="IPR051924">
    <property type="entry name" value="GST_Kappa/NadH"/>
</dbReference>
<feature type="binding site" evidence="12">
    <location>
        <position position="181"/>
    </location>
    <ligand>
        <name>glutathione</name>
        <dbReference type="ChEBI" id="CHEBI:57925"/>
    </ligand>
</feature>
<name>Q6XUU2_PSEPU</name>
<dbReference type="InterPro" id="IPR036249">
    <property type="entry name" value="Thioredoxin-like_sf"/>
</dbReference>
<protein>
    <recommendedName>
        <fullName evidence="9 10">2-hydroxychromene-2-carboxylate isomerase</fullName>
        <ecNumber evidence="8 10">5.99.1.4</ecNumber>
    </recommendedName>
</protein>
<dbReference type="Gene3D" id="3.40.30.10">
    <property type="entry name" value="Glutaredoxin"/>
    <property type="match status" value="1"/>
</dbReference>
<evidence type="ECO:0000256" key="8">
    <source>
        <dbReference type="ARBA" id="ARBA00066429"/>
    </source>
</evidence>
<dbReference type="PANTHER" id="PTHR42943">
    <property type="entry name" value="GLUTATHIONE S-TRANSFERASE KAPPA"/>
    <property type="match status" value="1"/>
</dbReference>
<evidence type="ECO:0000256" key="6">
    <source>
        <dbReference type="ARBA" id="ARBA00059696"/>
    </source>
</evidence>
<dbReference type="Proteomes" id="UP000005268">
    <property type="component" value="Plasmid pND6-1"/>
</dbReference>
<feature type="binding site" evidence="12">
    <location>
        <position position="24"/>
    </location>
    <ligand>
        <name>glutathione</name>
        <dbReference type="ChEBI" id="CHEBI:57925"/>
    </ligand>
</feature>
<evidence type="ECO:0000256" key="3">
    <source>
        <dbReference type="ARBA" id="ARBA00023235"/>
    </source>
</evidence>
<dbReference type="KEGG" id="ppi:ND062"/>
<dbReference type="PIRSF" id="PIRSF006386">
    <property type="entry name" value="HCCAis_GSTk"/>
    <property type="match status" value="1"/>
</dbReference>